<dbReference type="Pfam" id="PF01730">
    <property type="entry name" value="UreF"/>
    <property type="match status" value="1"/>
</dbReference>
<protein>
    <recommendedName>
        <fullName evidence="3">Urease accessory protein UreF</fullName>
    </recommendedName>
</protein>
<name>A0ABU5DZ50_9PROT</name>
<keyword evidence="2 3" id="KW-0143">Chaperone</keyword>
<evidence type="ECO:0000313" key="5">
    <source>
        <dbReference type="Proteomes" id="UP001271769"/>
    </source>
</evidence>
<dbReference type="Gene3D" id="1.10.4190.10">
    <property type="entry name" value="Urease accessory protein UreF"/>
    <property type="match status" value="1"/>
</dbReference>
<proteinExistence type="inferred from homology"/>
<reference evidence="4 5" key="1">
    <citation type="journal article" date="2013" name="Antonie Van Leeuwenhoek">
        <title>Dongia rigui sp. nov., isolated from freshwater of a large wetland in Korea.</title>
        <authorList>
            <person name="Baik K.S."/>
            <person name="Hwang Y.M."/>
            <person name="Choi J.S."/>
            <person name="Kwon J."/>
            <person name="Seong C.N."/>
        </authorList>
    </citation>
    <scope>NUCLEOTIDE SEQUENCE [LARGE SCALE GENOMIC DNA]</scope>
    <source>
        <strain evidence="4 5">04SU4-P</strain>
    </source>
</reference>
<comment type="caution">
    <text evidence="4">The sequence shown here is derived from an EMBL/GenBank/DDBJ whole genome shotgun (WGS) entry which is preliminary data.</text>
</comment>
<sequence>MDQIPTPIDHGTHSATRLLTWLSPSFPVGGFSYSHGIEYAIEAGLVRDQPSLASWIDGILRFGAGRNDGLLLLAAYRATRAYDVPGLVLAAGQAAALRGTMELAQEASAQGAAFLKAIAGGWPHYADAPAVKALATADCAITYPIIVGTLCAIAGIEEPVAVEAYLTAFANNLISAGIRLVPLGQSDGLRTVAMLEPRITGYVATLAALSLDDLGGAALAVDWSSMKHETQYTRLFRS</sequence>
<comment type="function">
    <text evidence="3">Required for maturation of urease via the functional incorporation of the urease nickel metallocenter.</text>
</comment>
<dbReference type="EMBL" id="JAXCLX010000002">
    <property type="protein sequence ID" value="MDY0872607.1"/>
    <property type="molecule type" value="Genomic_DNA"/>
</dbReference>
<keyword evidence="3" id="KW-0963">Cytoplasm</keyword>
<dbReference type="InterPro" id="IPR038277">
    <property type="entry name" value="UreF_sf"/>
</dbReference>
<comment type="similarity">
    <text evidence="3">Belongs to the UreF family.</text>
</comment>
<keyword evidence="1 3" id="KW-0996">Nickel insertion</keyword>
<gene>
    <name evidence="3" type="primary">ureF</name>
    <name evidence="4" type="ORF">SMD31_11755</name>
</gene>
<keyword evidence="5" id="KW-1185">Reference proteome</keyword>
<organism evidence="4 5">
    <name type="scientific">Dongia rigui</name>
    <dbReference type="NCBI Taxonomy" id="940149"/>
    <lineage>
        <taxon>Bacteria</taxon>
        <taxon>Pseudomonadati</taxon>
        <taxon>Pseudomonadota</taxon>
        <taxon>Alphaproteobacteria</taxon>
        <taxon>Rhodospirillales</taxon>
        <taxon>Dongiaceae</taxon>
        <taxon>Dongia</taxon>
    </lineage>
</organism>
<evidence type="ECO:0000256" key="2">
    <source>
        <dbReference type="ARBA" id="ARBA00023186"/>
    </source>
</evidence>
<dbReference type="HAMAP" id="MF_01385">
    <property type="entry name" value="UreF"/>
    <property type="match status" value="1"/>
</dbReference>
<evidence type="ECO:0000256" key="3">
    <source>
        <dbReference type="HAMAP-Rule" id="MF_01385"/>
    </source>
</evidence>
<dbReference type="PIRSF" id="PIRSF009467">
    <property type="entry name" value="Ureas_acces_UreF"/>
    <property type="match status" value="1"/>
</dbReference>
<accession>A0ABU5DZ50</accession>
<dbReference type="InterPro" id="IPR002639">
    <property type="entry name" value="UreF"/>
</dbReference>
<evidence type="ECO:0000313" key="4">
    <source>
        <dbReference type="EMBL" id="MDY0872607.1"/>
    </source>
</evidence>
<dbReference type="RefSeq" id="WP_320501082.1">
    <property type="nucleotide sequence ID" value="NZ_JAXCLX010000002.1"/>
</dbReference>
<dbReference type="Proteomes" id="UP001271769">
    <property type="component" value="Unassembled WGS sequence"/>
</dbReference>
<dbReference type="PANTHER" id="PTHR33620">
    <property type="entry name" value="UREASE ACCESSORY PROTEIN F"/>
    <property type="match status" value="1"/>
</dbReference>
<dbReference type="PANTHER" id="PTHR33620:SF1">
    <property type="entry name" value="UREASE ACCESSORY PROTEIN F"/>
    <property type="match status" value="1"/>
</dbReference>
<evidence type="ECO:0000256" key="1">
    <source>
        <dbReference type="ARBA" id="ARBA00022988"/>
    </source>
</evidence>
<comment type="subunit">
    <text evidence="3">UreD, UreF and UreG form a complex that acts as a GTP-hydrolysis-dependent molecular chaperone, activating the urease apoprotein by helping to assemble the nickel containing metallocenter of UreC. The UreE protein probably delivers the nickel.</text>
</comment>
<comment type="subcellular location">
    <subcellularLocation>
        <location evidence="3">Cytoplasm</location>
    </subcellularLocation>
</comment>